<dbReference type="Gene3D" id="3.40.50.150">
    <property type="entry name" value="Vaccinia Virus protein VP39"/>
    <property type="match status" value="1"/>
</dbReference>
<organism evidence="7 8">
    <name type="scientific">Hydrogenivirga caldilitoris</name>
    <dbReference type="NCBI Taxonomy" id="246264"/>
    <lineage>
        <taxon>Bacteria</taxon>
        <taxon>Pseudomonadati</taxon>
        <taxon>Aquificota</taxon>
        <taxon>Aquificia</taxon>
        <taxon>Aquificales</taxon>
        <taxon>Aquificaceae</taxon>
        <taxon>Hydrogenivirga</taxon>
    </lineage>
</organism>
<comment type="caution">
    <text evidence="7">The sequence shown here is derived from an EMBL/GenBank/DDBJ whole genome shotgun (WGS) entry which is preliminary data.</text>
</comment>
<keyword evidence="3 6" id="KW-0489">Methyltransferase</keyword>
<keyword evidence="4 6" id="KW-0808">Transferase</keyword>
<comment type="subcellular location">
    <subcellularLocation>
        <location evidence="6">Cytoplasm</location>
    </subcellularLocation>
</comment>
<dbReference type="PANTHER" id="PTHR43648:SF1">
    <property type="entry name" value="ELECTRON TRANSFER FLAVOPROTEIN BETA SUBUNIT LYSINE METHYLTRANSFERASE"/>
    <property type="match status" value="1"/>
</dbReference>
<dbReference type="GO" id="GO:0032259">
    <property type="term" value="P:methylation"/>
    <property type="evidence" value="ECO:0007669"/>
    <property type="project" value="UniProtKB-KW"/>
</dbReference>
<dbReference type="GO" id="GO:0005737">
    <property type="term" value="C:cytoplasm"/>
    <property type="evidence" value="ECO:0007669"/>
    <property type="project" value="UniProtKB-SubCell"/>
</dbReference>
<keyword evidence="5 6" id="KW-0949">S-adenosyl-L-methionine</keyword>
<feature type="binding site" evidence="6">
    <location>
        <position position="141"/>
    </location>
    <ligand>
        <name>S-adenosyl-L-methionine</name>
        <dbReference type="ChEBI" id="CHEBI:59789"/>
    </ligand>
</feature>
<keyword evidence="7" id="KW-0687">Ribonucleoprotein</keyword>
<feature type="binding site" evidence="6">
    <location>
        <position position="98"/>
    </location>
    <ligand>
        <name>S-adenosyl-L-methionine</name>
        <dbReference type="ChEBI" id="CHEBI:59789"/>
    </ligand>
</feature>
<dbReference type="GO" id="GO:0016279">
    <property type="term" value="F:protein-lysine N-methyltransferase activity"/>
    <property type="evidence" value="ECO:0007669"/>
    <property type="project" value="RHEA"/>
</dbReference>
<dbReference type="Proteomes" id="UP000267841">
    <property type="component" value="Unassembled WGS sequence"/>
</dbReference>
<dbReference type="EC" id="2.1.1.-" evidence="6"/>
<protein>
    <recommendedName>
        <fullName evidence="6">Ribosomal protein L11 methyltransferase</fullName>
        <shortName evidence="6">L11 Mtase</shortName>
        <ecNumber evidence="6">2.1.1.-</ecNumber>
    </recommendedName>
</protein>
<reference evidence="7 8" key="1">
    <citation type="submission" date="2018-10" db="EMBL/GenBank/DDBJ databases">
        <title>Genomic Encyclopedia of Archaeal and Bacterial Type Strains, Phase II (KMG-II): from individual species to whole genera.</title>
        <authorList>
            <person name="Goeker M."/>
        </authorList>
    </citation>
    <scope>NUCLEOTIDE SEQUENCE [LARGE SCALE GENOMIC DNA]</scope>
    <source>
        <strain evidence="7 8">DSM 16510</strain>
    </source>
</reference>
<comment type="catalytic activity">
    <reaction evidence="6">
        <text>L-lysyl-[protein] + 3 S-adenosyl-L-methionine = N(6),N(6),N(6)-trimethyl-L-lysyl-[protein] + 3 S-adenosyl-L-homocysteine + 3 H(+)</text>
        <dbReference type="Rhea" id="RHEA:54192"/>
        <dbReference type="Rhea" id="RHEA-COMP:9752"/>
        <dbReference type="Rhea" id="RHEA-COMP:13826"/>
        <dbReference type="ChEBI" id="CHEBI:15378"/>
        <dbReference type="ChEBI" id="CHEBI:29969"/>
        <dbReference type="ChEBI" id="CHEBI:57856"/>
        <dbReference type="ChEBI" id="CHEBI:59789"/>
        <dbReference type="ChEBI" id="CHEBI:61961"/>
    </reaction>
</comment>
<dbReference type="AlphaFoldDB" id="A0A497XSP0"/>
<evidence type="ECO:0000256" key="1">
    <source>
        <dbReference type="ARBA" id="ARBA00009741"/>
    </source>
</evidence>
<dbReference type="InterPro" id="IPR050078">
    <property type="entry name" value="Ribosomal_L11_MeTrfase_PrmA"/>
</dbReference>
<dbReference type="PANTHER" id="PTHR43648">
    <property type="entry name" value="ELECTRON TRANSFER FLAVOPROTEIN BETA SUBUNIT LYSINE METHYLTRANSFERASE"/>
    <property type="match status" value="1"/>
</dbReference>
<dbReference type="RefSeq" id="WP_121009291.1">
    <property type="nucleotide sequence ID" value="NZ_RCCJ01000001.1"/>
</dbReference>
<comment type="function">
    <text evidence="6">Methylates ribosomal protein L11.</text>
</comment>
<evidence type="ECO:0000256" key="3">
    <source>
        <dbReference type="ARBA" id="ARBA00022603"/>
    </source>
</evidence>
<dbReference type="HAMAP" id="MF_00735">
    <property type="entry name" value="Methyltr_PrmA"/>
    <property type="match status" value="1"/>
</dbReference>
<comment type="similarity">
    <text evidence="1 6">Belongs to the methyltransferase superfamily. PrmA family.</text>
</comment>
<feature type="binding site" evidence="6">
    <location>
        <position position="181"/>
    </location>
    <ligand>
        <name>S-adenosyl-L-methionine</name>
        <dbReference type="ChEBI" id="CHEBI:59789"/>
    </ligand>
</feature>
<keyword evidence="2 6" id="KW-0963">Cytoplasm</keyword>
<dbReference type="GO" id="GO:0005840">
    <property type="term" value="C:ribosome"/>
    <property type="evidence" value="ECO:0007669"/>
    <property type="project" value="UniProtKB-KW"/>
</dbReference>
<keyword evidence="8" id="KW-1185">Reference proteome</keyword>
<evidence type="ECO:0000256" key="5">
    <source>
        <dbReference type="ARBA" id="ARBA00022691"/>
    </source>
</evidence>
<dbReference type="InterPro" id="IPR004498">
    <property type="entry name" value="Ribosomal_PrmA_MeTrfase"/>
</dbReference>
<name>A0A497XSP0_9AQUI</name>
<evidence type="ECO:0000256" key="4">
    <source>
        <dbReference type="ARBA" id="ARBA00022679"/>
    </source>
</evidence>
<dbReference type="SUPFAM" id="SSF53335">
    <property type="entry name" value="S-adenosyl-L-methionine-dependent methyltransferases"/>
    <property type="match status" value="1"/>
</dbReference>
<proteinExistence type="inferred from homology"/>
<evidence type="ECO:0000313" key="8">
    <source>
        <dbReference type="Proteomes" id="UP000267841"/>
    </source>
</evidence>
<evidence type="ECO:0000256" key="6">
    <source>
        <dbReference type="HAMAP-Rule" id="MF_00735"/>
    </source>
</evidence>
<dbReference type="InterPro" id="IPR029063">
    <property type="entry name" value="SAM-dependent_MTases_sf"/>
</dbReference>
<dbReference type="OrthoDB" id="9785995at2"/>
<feature type="binding site" evidence="6">
    <location>
        <position position="119"/>
    </location>
    <ligand>
        <name>S-adenosyl-L-methionine</name>
        <dbReference type="ChEBI" id="CHEBI:59789"/>
    </ligand>
</feature>
<dbReference type="EMBL" id="RCCJ01000001">
    <property type="protein sequence ID" value="RLJ70142.1"/>
    <property type="molecule type" value="Genomic_DNA"/>
</dbReference>
<gene>
    <name evidence="6" type="primary">prmA</name>
    <name evidence="7" type="ORF">BCF55_0406</name>
</gene>
<accession>A0A497XSP0</accession>
<sequence>MKKFIYSLSEEELGELLARKPLALEVLQREGNTLVVASYEPLEGLSPERVEEVGEDWKDWKKGFGPVDVDDFVIMPPWKKPVFINPGMAFGTGLHPTTRLCIKLMKEYIGKGDSVLDVGTGSGVLGIVAKLLGAGRVVGIDVSEDAVRECKENAKLNKVDIECRLATPSQIINGFDLIVANLELPIFREELDKLLSLFKKSAIFSGIYREEELDEFLRMLRHRGVKVDKILEEQEWFCVGVGDAGN</sequence>
<evidence type="ECO:0000256" key="2">
    <source>
        <dbReference type="ARBA" id="ARBA00022490"/>
    </source>
</evidence>
<dbReference type="CDD" id="cd02440">
    <property type="entry name" value="AdoMet_MTases"/>
    <property type="match status" value="1"/>
</dbReference>
<dbReference type="Pfam" id="PF06325">
    <property type="entry name" value="PrmA"/>
    <property type="match status" value="1"/>
</dbReference>
<keyword evidence="7" id="KW-0689">Ribosomal protein</keyword>
<evidence type="ECO:0000313" key="7">
    <source>
        <dbReference type="EMBL" id="RLJ70142.1"/>
    </source>
</evidence>